<dbReference type="Proteomes" id="UP000756710">
    <property type="component" value="Unassembled WGS sequence"/>
</dbReference>
<accession>A0A060ZZE8</accession>
<reference evidence="1" key="1">
    <citation type="submission" date="2014-05" db="EMBL/GenBank/DDBJ databases">
        <authorList>
            <person name="Horn Fabian"/>
        </authorList>
    </citation>
    <scope>NUCLEOTIDE SEQUENCE</scope>
</reference>
<gene>
    <name evidence="2" type="ORF">J2Z30_007167</name>
    <name evidence="1" type="ORF">SIRAN7958</name>
</gene>
<sequence length="99" mass="11251">MPAVDERIRDVDTERLLLLEEEAARLGFSQRLPVDWLRERAAVAAVHYLFPGLEHRLSHRPEVSPQWRCELLLTVRTGEEVLSLPIGRTPKSVLVDGDG</sequence>
<keyword evidence="3" id="KW-1185">Reference proteome</keyword>
<proteinExistence type="predicted"/>
<reference evidence="2 3" key="2">
    <citation type="submission" date="2021-03" db="EMBL/GenBank/DDBJ databases">
        <title>Genomic Encyclopedia of Type Strains, Phase IV (KMG-IV): sequencing the most valuable type-strain genomes for metagenomic binning, comparative biology and taxonomic classification.</title>
        <authorList>
            <person name="Goeker M."/>
        </authorList>
    </citation>
    <scope>NUCLEOTIDE SEQUENCE [LARGE SCALE GENOMIC DNA]</scope>
    <source>
        <strain evidence="2 3">DSM 41954</strain>
    </source>
</reference>
<protein>
    <submittedName>
        <fullName evidence="1">Uncharacterized protein</fullName>
    </submittedName>
</protein>
<dbReference type="HOGENOM" id="CLU_2318924_0_0_11"/>
<dbReference type="EMBL" id="LK022848">
    <property type="protein sequence ID" value="CDR13312.1"/>
    <property type="molecule type" value="Genomic_DNA"/>
</dbReference>
<dbReference type="AlphaFoldDB" id="A0A060ZZE8"/>
<evidence type="ECO:0000313" key="3">
    <source>
        <dbReference type="Proteomes" id="UP000756710"/>
    </source>
</evidence>
<organism evidence="1">
    <name type="scientific">Streptomyces iranensis</name>
    <dbReference type="NCBI Taxonomy" id="576784"/>
    <lineage>
        <taxon>Bacteria</taxon>
        <taxon>Bacillati</taxon>
        <taxon>Actinomycetota</taxon>
        <taxon>Actinomycetes</taxon>
        <taxon>Kitasatosporales</taxon>
        <taxon>Streptomycetaceae</taxon>
        <taxon>Streptomyces</taxon>
        <taxon>Streptomyces violaceusniger group</taxon>
    </lineage>
</organism>
<name>A0A060ZZE8_9ACTN</name>
<evidence type="ECO:0000313" key="1">
    <source>
        <dbReference type="EMBL" id="CDR13312.1"/>
    </source>
</evidence>
<evidence type="ECO:0000313" key="2">
    <source>
        <dbReference type="EMBL" id="MBP2066119.1"/>
    </source>
</evidence>
<dbReference type="EMBL" id="JAGGLR010000023">
    <property type="protein sequence ID" value="MBP2066119.1"/>
    <property type="molecule type" value="Genomic_DNA"/>
</dbReference>